<name>A0A8X6KP26_9ARAC</name>
<feature type="region of interest" description="Disordered" evidence="1">
    <location>
        <begin position="1"/>
        <end position="32"/>
    </location>
</feature>
<sequence length="123" mass="13840">MNSSSIEKTFLRREKKTLQPYTGPSKKRPAAQKRVWSCSGIRGQKPPGQRKIQWDSLNLLYPECPVILWSQQTSEREALQLGRQTQRRCEELGLVTATGILETRKSFGSLISGIVGSAMVYGE</sequence>
<evidence type="ECO:0000256" key="1">
    <source>
        <dbReference type="SAM" id="MobiDB-lite"/>
    </source>
</evidence>
<gene>
    <name evidence="2" type="ORF">TNIN_223841</name>
</gene>
<dbReference type="Proteomes" id="UP000886998">
    <property type="component" value="Unassembled WGS sequence"/>
</dbReference>
<accession>A0A8X6KP26</accession>
<comment type="caution">
    <text evidence="2">The sequence shown here is derived from an EMBL/GenBank/DDBJ whole genome shotgun (WGS) entry which is preliminary data.</text>
</comment>
<dbReference type="AlphaFoldDB" id="A0A8X6KP26"/>
<organism evidence="2 3">
    <name type="scientific">Trichonephila inaurata madagascariensis</name>
    <dbReference type="NCBI Taxonomy" id="2747483"/>
    <lineage>
        <taxon>Eukaryota</taxon>
        <taxon>Metazoa</taxon>
        <taxon>Ecdysozoa</taxon>
        <taxon>Arthropoda</taxon>
        <taxon>Chelicerata</taxon>
        <taxon>Arachnida</taxon>
        <taxon>Araneae</taxon>
        <taxon>Araneomorphae</taxon>
        <taxon>Entelegynae</taxon>
        <taxon>Araneoidea</taxon>
        <taxon>Nephilidae</taxon>
        <taxon>Trichonephila</taxon>
        <taxon>Trichonephila inaurata</taxon>
    </lineage>
</organism>
<evidence type="ECO:0000313" key="3">
    <source>
        <dbReference type="Proteomes" id="UP000886998"/>
    </source>
</evidence>
<dbReference type="EMBL" id="BMAV01027901">
    <property type="protein sequence ID" value="GFS63306.1"/>
    <property type="molecule type" value="Genomic_DNA"/>
</dbReference>
<evidence type="ECO:0000313" key="2">
    <source>
        <dbReference type="EMBL" id="GFS63306.1"/>
    </source>
</evidence>
<proteinExistence type="predicted"/>
<reference evidence="2" key="1">
    <citation type="submission" date="2020-08" db="EMBL/GenBank/DDBJ databases">
        <title>Multicomponent nature underlies the extraordinary mechanical properties of spider dragline silk.</title>
        <authorList>
            <person name="Kono N."/>
            <person name="Nakamura H."/>
            <person name="Mori M."/>
            <person name="Yoshida Y."/>
            <person name="Ohtoshi R."/>
            <person name="Malay A.D."/>
            <person name="Moran D.A.P."/>
            <person name="Tomita M."/>
            <person name="Numata K."/>
            <person name="Arakawa K."/>
        </authorList>
    </citation>
    <scope>NUCLEOTIDE SEQUENCE</scope>
</reference>
<keyword evidence="3" id="KW-1185">Reference proteome</keyword>
<protein>
    <submittedName>
        <fullName evidence="2">Uncharacterized protein</fullName>
    </submittedName>
</protein>